<evidence type="ECO:0000313" key="23">
    <source>
        <dbReference type="Proteomes" id="UP001217754"/>
    </source>
</evidence>
<feature type="region of interest" description="Disordered" evidence="19">
    <location>
        <begin position="415"/>
        <end position="434"/>
    </location>
</feature>
<feature type="region of interest" description="Disordered" evidence="19">
    <location>
        <begin position="216"/>
        <end position="272"/>
    </location>
</feature>
<sequence length="1346" mass="148623">MALANVPATAGSSVSFVPSAIKGLFVEQFTPDWESRWSVSRSSKLQRGEEEFKYDGEWKVEEPLVFPGIKGDKGLTLKSKAKQHAISTQLEKPITFDGTKPFVVQYEVKLQKGLSCGGAYVKLLRATEGGLAAEEFSDKTPYTIMFGPDRCGGTNKVHFIFHHKNPVTGEFEEKQMNLPTNPKITKTTTLYTLIVQPDNSFQILINDEPRTNGTLFDSFEPPVNPPKEIDDPTDSKPADWVDEAEIPDPKAKKPADWDENAPPMIPDSNAKKPTDWYEEEALMIPDPSAEKPEEWDDEEDGEWVAPMIPNPICEDASGCGPWTAPMIANPAYKGKWTAPMIPNPAYKGEWAPRRIPNKNYYEDKHPNRFAPITGVGFELWTMDEDILFDNIYLSNDPEEARAFAKETFHVKLPLEQNRETEDQRNDPEFETGHRALPSLPERTLFQIRRKTEVMITRLRYEPDKLRVLQQSYPIVGFWAAVVAVVLGLIGTLTSLVGGRAAPAPAPTKKVDAPAAAPATDGPAKSTAVGSTTKVTKRSAADAQPQPRTYDTHQYYVAELAPRRACGATEEHVAAALGAELVERVGALPHHYLLRREKSDSLARRSVYALDAEADDVVLKRFHALQTPGLSKRCAGGTCVSDACVQQTLHAVDRQVPRQRHKRNVIYDPETMRDVYPELLPPHPVTEAWKGKRDALEVRAPVPINATSKFMDDFQVHDPLFYKQWHLINPVDQGNDLRLDQVWRNATGQGVTVALLDDGLDFHHPDLKDNFNAKSSYDFNDHSELPEPRLSDDLHGTRCAGEIAALPNDFCGVGVAPKARVAGIRILSGPITDADEAASLNFGYETNSIYSCSWGPPDNGQSMDAPRGLIAKALLNGIYNGRDGNGSIFVFAGGNGGGSDDQCNFDGYTNSIYTVTIAAVDHLGKHPYYSEMCSAIIASSYSSGSGQMITTTDVSKGTNRRCTSMHGGTSAAAPLVAGILALALEVRPELTWRDVQHIIVRSAVPSNTEDPDWEQNGAGRKFSHKYGYGVVHAARLLAEAQAHKLVAPQSWFESKNQTVPEPLLKLDEPKVAAVEVSQEMLDQANLKTLEHVTVTVWIEHDRRGDVQVELFSPHGTRSVLASPRRYDSDRNGFPGWTFMSIKHWGEDMRGEWRLQVTDRASKERQNRIPGNFTAFSLSLWGEAQDASKARPWDFPANSEEHNLTLSAAPSSTVLHYSGMPTSTKTFVKPTNALPDDHHTVPGETHEAFGSKVQQPEADTGYLGALARQSTWLAVAAGLAIVAGASLLIYFYTRQRALRRYEHLPTDEGEIQLGALPGEGGMQARDLYDAFALDDESEDEPASPKRSP</sequence>
<dbReference type="GO" id="GO:0005509">
    <property type="term" value="F:calcium ion binding"/>
    <property type="evidence" value="ECO:0007669"/>
    <property type="project" value="InterPro"/>
</dbReference>
<dbReference type="GO" id="GO:0005802">
    <property type="term" value="C:trans-Golgi network"/>
    <property type="evidence" value="ECO:0007669"/>
    <property type="project" value="TreeGrafter"/>
</dbReference>
<evidence type="ECO:0000313" key="22">
    <source>
        <dbReference type="EMBL" id="WFD37540.1"/>
    </source>
</evidence>
<feature type="disulfide bond" evidence="17">
    <location>
        <begin position="116"/>
        <end position="151"/>
    </location>
</feature>
<dbReference type="InterPro" id="IPR013320">
    <property type="entry name" value="ConA-like_dom_sf"/>
</dbReference>
<dbReference type="InterPro" id="IPR023828">
    <property type="entry name" value="Peptidase_S8_Ser-AS"/>
</dbReference>
<keyword evidence="10" id="KW-0106">Calcium</keyword>
<feature type="domain" description="P/Homo B" evidence="21">
    <location>
        <begin position="1045"/>
        <end position="1184"/>
    </location>
</feature>
<dbReference type="PROSITE" id="PS00136">
    <property type="entry name" value="SUBTILASE_ASP"/>
    <property type="match status" value="1"/>
</dbReference>
<feature type="active site" description="Charge relay system" evidence="18">
    <location>
        <position position="969"/>
    </location>
</feature>
<evidence type="ECO:0000256" key="19">
    <source>
        <dbReference type="SAM" id="MobiDB-lite"/>
    </source>
</evidence>
<dbReference type="SUPFAM" id="SSF52743">
    <property type="entry name" value="Subtilisin-like"/>
    <property type="match status" value="1"/>
</dbReference>
<evidence type="ECO:0000256" key="8">
    <source>
        <dbReference type="ARBA" id="ARBA00022824"/>
    </source>
</evidence>
<dbReference type="GO" id="GO:0051082">
    <property type="term" value="F:unfolded protein binding"/>
    <property type="evidence" value="ECO:0007669"/>
    <property type="project" value="InterPro"/>
</dbReference>
<feature type="transmembrane region" description="Helical" evidence="20">
    <location>
        <begin position="1270"/>
        <end position="1290"/>
    </location>
</feature>
<comment type="similarity">
    <text evidence="3">Belongs to the calreticulin family.</text>
</comment>
<dbReference type="GO" id="GO:0000139">
    <property type="term" value="C:Golgi membrane"/>
    <property type="evidence" value="ECO:0007669"/>
    <property type="project" value="TreeGrafter"/>
</dbReference>
<dbReference type="FunFam" id="2.10.250.10:FF:000001">
    <property type="entry name" value="Calnexin homolog"/>
    <property type="match status" value="1"/>
</dbReference>
<dbReference type="EMBL" id="CP119958">
    <property type="protein sequence ID" value="WFD37540.1"/>
    <property type="molecule type" value="Genomic_DNA"/>
</dbReference>
<evidence type="ECO:0000256" key="5">
    <source>
        <dbReference type="ARBA" id="ARBA00022692"/>
    </source>
</evidence>
<dbReference type="InterPro" id="IPR001580">
    <property type="entry name" value="Calret/calnex"/>
</dbReference>
<dbReference type="PROSITE" id="PS51829">
    <property type="entry name" value="P_HOMO_B"/>
    <property type="match status" value="1"/>
</dbReference>
<dbReference type="SUPFAM" id="SSF49785">
    <property type="entry name" value="Galactose-binding domain-like"/>
    <property type="match status" value="1"/>
</dbReference>
<keyword evidence="14" id="KW-0325">Glycoprotein</keyword>
<evidence type="ECO:0000256" key="6">
    <source>
        <dbReference type="ARBA" id="ARBA00022729"/>
    </source>
</evidence>
<keyword evidence="12 20" id="KW-0472">Membrane</keyword>
<dbReference type="InterPro" id="IPR034182">
    <property type="entry name" value="Kexin/furin"/>
</dbReference>
<evidence type="ECO:0000256" key="2">
    <source>
        <dbReference type="ARBA" id="ARBA00005325"/>
    </source>
</evidence>
<evidence type="ECO:0000256" key="10">
    <source>
        <dbReference type="ARBA" id="ARBA00022837"/>
    </source>
</evidence>
<evidence type="ECO:0000256" key="17">
    <source>
        <dbReference type="PIRSR" id="PIRSR601580-3"/>
    </source>
</evidence>
<feature type="compositionally biased region" description="Basic and acidic residues" evidence="19">
    <location>
        <begin position="416"/>
        <end position="433"/>
    </location>
</feature>
<dbReference type="PRINTS" id="PR00626">
    <property type="entry name" value="CALRETICULIN"/>
</dbReference>
<keyword evidence="11 20" id="KW-1133">Transmembrane helix</keyword>
<dbReference type="CDD" id="cd04059">
    <property type="entry name" value="Peptidases_S8_Protein_convertases_Kexins_Furin-like"/>
    <property type="match status" value="1"/>
</dbReference>
<proteinExistence type="inferred from homology"/>
<organism evidence="22 23">
    <name type="scientific">Malassezia japonica</name>
    <dbReference type="NCBI Taxonomy" id="223818"/>
    <lineage>
        <taxon>Eukaryota</taxon>
        <taxon>Fungi</taxon>
        <taxon>Dikarya</taxon>
        <taxon>Basidiomycota</taxon>
        <taxon>Ustilaginomycotina</taxon>
        <taxon>Malasseziomycetes</taxon>
        <taxon>Malasseziales</taxon>
        <taxon>Malasseziaceae</taxon>
        <taxon>Malassezia</taxon>
    </lineage>
</organism>
<comment type="similarity">
    <text evidence="2">Belongs to the peptidase S8 family. Furin subfamily.</text>
</comment>
<dbReference type="FunFam" id="2.60.120.260:FF:000026">
    <property type="entry name" value="proprotein convertase subtilisin/kexin type 7"/>
    <property type="match status" value="1"/>
</dbReference>
<evidence type="ECO:0000256" key="3">
    <source>
        <dbReference type="ARBA" id="ARBA00010983"/>
    </source>
</evidence>
<dbReference type="FunFam" id="3.40.50.200:FF:000005">
    <property type="entry name" value="Proprotein convertase subtilisin/kexin type 7"/>
    <property type="match status" value="1"/>
</dbReference>
<dbReference type="FunFam" id="2.60.120.200:FF:000011">
    <property type="entry name" value="Probable calnexin"/>
    <property type="match status" value="1"/>
</dbReference>
<keyword evidence="23" id="KW-1185">Reference proteome</keyword>
<dbReference type="Gene3D" id="2.60.120.200">
    <property type="match status" value="1"/>
</dbReference>
<dbReference type="Proteomes" id="UP001217754">
    <property type="component" value="Chromosome 1"/>
</dbReference>
<keyword evidence="5 20" id="KW-0812">Transmembrane</keyword>
<feature type="active site" description="Charge relay system" evidence="18">
    <location>
        <position position="756"/>
    </location>
</feature>
<evidence type="ECO:0000256" key="1">
    <source>
        <dbReference type="ARBA" id="ARBA00004389"/>
    </source>
</evidence>
<dbReference type="GeneID" id="85224133"/>
<feature type="compositionally biased region" description="Basic and acidic residues" evidence="19">
    <location>
        <begin position="227"/>
        <end position="239"/>
    </location>
</feature>
<dbReference type="InterPro" id="IPR000209">
    <property type="entry name" value="Peptidase_S8/S53_dom"/>
</dbReference>
<evidence type="ECO:0000256" key="7">
    <source>
        <dbReference type="ARBA" id="ARBA00022801"/>
    </source>
</evidence>
<dbReference type="InterPro" id="IPR018124">
    <property type="entry name" value="Calret/calnex_CS"/>
</dbReference>
<dbReference type="Gene3D" id="2.60.120.260">
    <property type="entry name" value="Galactose-binding domain-like"/>
    <property type="match status" value="1"/>
</dbReference>
<dbReference type="PANTHER" id="PTHR42884:SF14">
    <property type="entry name" value="NEUROENDOCRINE CONVERTASE 1"/>
    <property type="match status" value="1"/>
</dbReference>
<keyword evidence="8" id="KW-0256">Endoplasmic reticulum</keyword>
<dbReference type="PANTHER" id="PTHR42884">
    <property type="entry name" value="PROPROTEIN CONVERTASE SUBTILISIN/KEXIN-RELATED"/>
    <property type="match status" value="1"/>
</dbReference>
<keyword evidence="6" id="KW-0732">Signal</keyword>
<dbReference type="GO" id="GO:0007323">
    <property type="term" value="P:peptide pheromone maturation"/>
    <property type="evidence" value="ECO:0007669"/>
    <property type="project" value="UniProtKB-ARBA"/>
</dbReference>
<dbReference type="Pfam" id="PF00262">
    <property type="entry name" value="Calreticulin"/>
    <property type="match status" value="1"/>
</dbReference>
<evidence type="ECO:0000259" key="21">
    <source>
        <dbReference type="PROSITE" id="PS51829"/>
    </source>
</evidence>
<feature type="compositionally biased region" description="Basic and acidic residues" evidence="19">
    <location>
        <begin position="247"/>
        <end position="256"/>
    </location>
</feature>
<keyword evidence="13" id="KW-0865">Zymogen</keyword>
<dbReference type="PROSITE" id="PS00138">
    <property type="entry name" value="SUBTILASE_SER"/>
    <property type="match status" value="1"/>
</dbReference>
<evidence type="ECO:0000256" key="14">
    <source>
        <dbReference type="ARBA" id="ARBA00023180"/>
    </source>
</evidence>
<dbReference type="PROSITE" id="PS51892">
    <property type="entry name" value="SUBTILASE"/>
    <property type="match status" value="1"/>
</dbReference>
<dbReference type="SUPFAM" id="SSF49899">
    <property type="entry name" value="Concanavalin A-like lectins/glucanases"/>
    <property type="match status" value="1"/>
</dbReference>
<feature type="compositionally biased region" description="Low complexity" evidence="19">
    <location>
        <begin position="512"/>
        <end position="523"/>
    </location>
</feature>
<dbReference type="Gene3D" id="2.10.250.10">
    <property type="entry name" value="Calreticulin/calnexin, P domain"/>
    <property type="match status" value="1"/>
</dbReference>
<evidence type="ECO:0000256" key="13">
    <source>
        <dbReference type="ARBA" id="ARBA00023145"/>
    </source>
</evidence>
<keyword evidence="7 18" id="KW-0378">Hydrolase</keyword>
<evidence type="ECO:0000256" key="4">
    <source>
        <dbReference type="ARBA" id="ARBA00022670"/>
    </source>
</evidence>
<keyword evidence="17" id="KW-1015">Disulfide bond</keyword>
<dbReference type="SUPFAM" id="SSF63887">
    <property type="entry name" value="P-domain of calnexin/calreticulin"/>
    <property type="match status" value="1"/>
</dbReference>
<dbReference type="InterPro" id="IPR023827">
    <property type="entry name" value="Peptidase_S8_Asp-AS"/>
</dbReference>
<feature type="region of interest" description="Disordered" evidence="19">
    <location>
        <begin position="500"/>
        <end position="546"/>
    </location>
</feature>
<comment type="subcellular location">
    <subcellularLocation>
        <location evidence="1">Endoplasmic reticulum membrane</location>
        <topology evidence="1">Single-pass membrane protein</topology>
    </subcellularLocation>
</comment>
<dbReference type="RefSeq" id="XP_060120437.1">
    <property type="nucleotide sequence ID" value="XM_060264454.1"/>
</dbReference>
<dbReference type="GO" id="GO:0006457">
    <property type="term" value="P:protein folding"/>
    <property type="evidence" value="ECO:0007669"/>
    <property type="project" value="InterPro"/>
</dbReference>
<evidence type="ECO:0000256" key="12">
    <source>
        <dbReference type="ARBA" id="ARBA00023136"/>
    </source>
</evidence>
<dbReference type="PROSITE" id="PS00803">
    <property type="entry name" value="CALRETICULIN_1"/>
    <property type="match status" value="1"/>
</dbReference>
<evidence type="ECO:0000256" key="15">
    <source>
        <dbReference type="ARBA" id="ARBA00023186"/>
    </source>
</evidence>
<dbReference type="Gene3D" id="3.40.50.200">
    <property type="entry name" value="Peptidase S8/S53 domain"/>
    <property type="match status" value="1"/>
</dbReference>
<evidence type="ECO:0000256" key="20">
    <source>
        <dbReference type="SAM" id="Phobius"/>
    </source>
</evidence>
<dbReference type="InterPro" id="IPR022398">
    <property type="entry name" value="Peptidase_S8_His-AS"/>
</dbReference>
<evidence type="ECO:0000256" key="18">
    <source>
        <dbReference type="PROSITE-ProRule" id="PRU01240"/>
    </source>
</evidence>
<gene>
    <name evidence="22" type="primary">KEX2</name>
    <name evidence="22" type="ORF">MJAP1_000484</name>
</gene>
<keyword evidence="15" id="KW-0143">Chaperone</keyword>
<keyword evidence="9 18" id="KW-0720">Serine protease</keyword>
<dbReference type="InterPro" id="IPR002884">
    <property type="entry name" value="P_dom"/>
</dbReference>
<keyword evidence="4 18" id="KW-0645">Protease</keyword>
<evidence type="ECO:0000256" key="11">
    <source>
        <dbReference type="ARBA" id="ARBA00022989"/>
    </source>
</evidence>
<dbReference type="InterPro" id="IPR008979">
    <property type="entry name" value="Galactose-bd-like_sf"/>
</dbReference>
<dbReference type="Pfam" id="PF00082">
    <property type="entry name" value="Peptidase_S8"/>
    <property type="match status" value="1"/>
</dbReference>
<dbReference type="InterPro" id="IPR036852">
    <property type="entry name" value="Peptidase_S8/S53_dom_sf"/>
</dbReference>
<accession>A0AAF0EVA5</accession>
<reference evidence="22" key="1">
    <citation type="submission" date="2023-03" db="EMBL/GenBank/DDBJ databases">
        <title>Mating type loci evolution in Malassezia.</title>
        <authorList>
            <person name="Coelho M.A."/>
        </authorList>
    </citation>
    <scope>NUCLEOTIDE SEQUENCE</scope>
    <source>
        <strain evidence="22">CBS 9431</strain>
    </source>
</reference>
<dbReference type="InterPro" id="IPR009033">
    <property type="entry name" value="Calreticulin/calnexin_P_dom_sf"/>
</dbReference>
<dbReference type="PROSITE" id="PS00137">
    <property type="entry name" value="SUBTILASE_HIS"/>
    <property type="match status" value="1"/>
</dbReference>
<dbReference type="GO" id="GO:0016485">
    <property type="term" value="P:protein processing"/>
    <property type="evidence" value="ECO:0007669"/>
    <property type="project" value="TreeGrafter"/>
</dbReference>
<dbReference type="GO" id="GO:0004252">
    <property type="term" value="F:serine-type endopeptidase activity"/>
    <property type="evidence" value="ECO:0007669"/>
    <property type="project" value="UniProtKB-UniRule"/>
</dbReference>
<dbReference type="GO" id="GO:0005789">
    <property type="term" value="C:endoplasmic reticulum membrane"/>
    <property type="evidence" value="ECO:0007669"/>
    <property type="project" value="UniProtKB-SubCell"/>
</dbReference>
<evidence type="ECO:0000256" key="16">
    <source>
        <dbReference type="ARBA" id="ARBA00040224"/>
    </source>
</evidence>
<dbReference type="Pfam" id="PF01483">
    <property type="entry name" value="P_proprotein"/>
    <property type="match status" value="1"/>
</dbReference>
<feature type="active site" description="Charge relay system" evidence="18">
    <location>
        <position position="794"/>
    </location>
</feature>
<evidence type="ECO:0000256" key="9">
    <source>
        <dbReference type="ARBA" id="ARBA00022825"/>
    </source>
</evidence>
<dbReference type="PROSITE" id="PS00804">
    <property type="entry name" value="CALRETICULIN_2"/>
    <property type="match status" value="1"/>
</dbReference>
<protein>
    <recommendedName>
        <fullName evidence="16">Calnexin</fullName>
    </recommendedName>
</protein>
<name>A0AAF0EVA5_9BASI</name>